<feature type="domain" description="ABC transporter" evidence="13">
    <location>
        <begin position="649"/>
        <end position="882"/>
    </location>
</feature>
<evidence type="ECO:0000313" key="16">
    <source>
        <dbReference type="Proteomes" id="UP001150942"/>
    </source>
</evidence>
<evidence type="ECO:0000256" key="12">
    <source>
        <dbReference type="SAM" id="Phobius"/>
    </source>
</evidence>
<feature type="transmembrane region" description="Helical" evidence="12">
    <location>
        <begin position="1083"/>
        <end position="1100"/>
    </location>
</feature>
<evidence type="ECO:0000256" key="10">
    <source>
        <dbReference type="ARBA" id="ARBA00023180"/>
    </source>
</evidence>
<dbReference type="InterPro" id="IPR017871">
    <property type="entry name" value="ABC_transporter-like_CS"/>
</dbReference>
<proteinExistence type="inferred from homology"/>
<dbReference type="GO" id="GO:0005524">
    <property type="term" value="F:ATP binding"/>
    <property type="evidence" value="ECO:0007669"/>
    <property type="project" value="UniProtKB-KW"/>
</dbReference>
<dbReference type="GO" id="GO:0005886">
    <property type="term" value="C:plasma membrane"/>
    <property type="evidence" value="ECO:0007669"/>
    <property type="project" value="UniProtKB-SubCell"/>
</dbReference>
<keyword evidence="7" id="KW-0067">ATP-binding</keyword>
<evidence type="ECO:0000256" key="3">
    <source>
        <dbReference type="ARBA" id="ARBA00022448"/>
    </source>
</evidence>
<evidence type="ECO:0000313" key="15">
    <source>
        <dbReference type="EMBL" id="KAJ5209678.1"/>
    </source>
</evidence>
<feature type="transmembrane region" description="Helical" evidence="12">
    <location>
        <begin position="931"/>
        <end position="957"/>
    </location>
</feature>
<dbReference type="InterPro" id="IPR050173">
    <property type="entry name" value="ABC_transporter_C-like"/>
</dbReference>
<dbReference type="SUPFAM" id="SSF52540">
    <property type="entry name" value="P-loop containing nucleoside triphosphate hydrolases"/>
    <property type="match status" value="2"/>
</dbReference>
<keyword evidence="4" id="KW-1003">Cell membrane</keyword>
<feature type="transmembrane region" description="Helical" evidence="12">
    <location>
        <begin position="177"/>
        <end position="196"/>
    </location>
</feature>
<reference evidence="15" key="1">
    <citation type="submission" date="2022-11" db="EMBL/GenBank/DDBJ databases">
        <authorList>
            <person name="Petersen C."/>
        </authorList>
    </citation>
    <scope>NUCLEOTIDE SEQUENCE</scope>
    <source>
        <strain evidence="15">IBT 20477</strain>
    </source>
</reference>
<keyword evidence="6" id="KW-0547">Nucleotide-binding</keyword>
<evidence type="ECO:0000256" key="4">
    <source>
        <dbReference type="ARBA" id="ARBA00022475"/>
    </source>
</evidence>
<dbReference type="PROSITE" id="PS00211">
    <property type="entry name" value="ABC_TRANSPORTER_1"/>
    <property type="match status" value="1"/>
</dbReference>
<dbReference type="PROSITE" id="PS50893">
    <property type="entry name" value="ABC_TRANSPORTER_2"/>
    <property type="match status" value="2"/>
</dbReference>
<dbReference type="InterPro" id="IPR003439">
    <property type="entry name" value="ABC_transporter-like_ATP-bd"/>
</dbReference>
<evidence type="ECO:0000256" key="6">
    <source>
        <dbReference type="ARBA" id="ARBA00022741"/>
    </source>
</evidence>
<dbReference type="CDD" id="cd18579">
    <property type="entry name" value="ABC_6TM_ABCC_D1"/>
    <property type="match status" value="1"/>
</dbReference>
<feature type="region of interest" description="Disordered" evidence="11">
    <location>
        <begin position="605"/>
        <end position="626"/>
    </location>
</feature>
<keyword evidence="3" id="KW-0813">Transport</keyword>
<feature type="transmembrane region" description="Helical" evidence="12">
    <location>
        <begin position="552"/>
        <end position="578"/>
    </location>
</feature>
<dbReference type="Pfam" id="PF00664">
    <property type="entry name" value="ABC_membrane"/>
    <property type="match status" value="2"/>
</dbReference>
<feature type="transmembrane region" description="Helical" evidence="12">
    <location>
        <begin position="21"/>
        <end position="40"/>
    </location>
</feature>
<dbReference type="CDD" id="cd18580">
    <property type="entry name" value="ABC_6TM_ABCC_D2"/>
    <property type="match status" value="1"/>
</dbReference>
<evidence type="ECO:0000256" key="9">
    <source>
        <dbReference type="ARBA" id="ARBA00023136"/>
    </source>
</evidence>
<keyword evidence="9 12" id="KW-0472">Membrane</keyword>
<dbReference type="Gene3D" id="3.40.50.300">
    <property type="entry name" value="P-loop containing nucleotide triphosphate hydrolases"/>
    <property type="match status" value="2"/>
</dbReference>
<dbReference type="Gene3D" id="1.20.1560.10">
    <property type="entry name" value="ABC transporter type 1, transmembrane domain"/>
    <property type="match status" value="2"/>
</dbReference>
<comment type="subcellular location">
    <subcellularLocation>
        <location evidence="1">Cell membrane</location>
        <topology evidence="1">Multi-pass membrane protein</topology>
    </subcellularLocation>
</comment>
<dbReference type="PANTHER" id="PTHR24223">
    <property type="entry name" value="ATP-BINDING CASSETTE SUB-FAMILY C"/>
    <property type="match status" value="1"/>
</dbReference>
<name>A0A9W9MYP8_9EURO</name>
<feature type="transmembrane region" description="Helical" evidence="12">
    <location>
        <begin position="286"/>
        <end position="305"/>
    </location>
</feature>
<gene>
    <name evidence="15" type="ORF">N7449_004057</name>
</gene>
<feature type="domain" description="ABC transmembrane type-1" evidence="14">
    <location>
        <begin position="296"/>
        <end position="569"/>
    </location>
</feature>
<evidence type="ECO:0000256" key="2">
    <source>
        <dbReference type="ARBA" id="ARBA00009726"/>
    </source>
</evidence>
<dbReference type="InterPro" id="IPR027417">
    <property type="entry name" value="P-loop_NTPase"/>
</dbReference>
<feature type="transmembrane region" description="Helical" evidence="12">
    <location>
        <begin position="52"/>
        <end position="72"/>
    </location>
</feature>
<feature type="transmembrane region" description="Helical" evidence="12">
    <location>
        <begin position="1164"/>
        <end position="1187"/>
    </location>
</feature>
<dbReference type="SMART" id="SM00382">
    <property type="entry name" value="AAA"/>
    <property type="match status" value="2"/>
</dbReference>
<dbReference type="FunFam" id="1.20.1560.10:FF:000066">
    <property type="entry name" value="ABC multidrug transporter (Eurofung)"/>
    <property type="match status" value="1"/>
</dbReference>
<dbReference type="EMBL" id="JAPQKQ010000002">
    <property type="protein sequence ID" value="KAJ5209678.1"/>
    <property type="molecule type" value="Genomic_DNA"/>
</dbReference>
<feature type="domain" description="ABC transmembrane type-1" evidence="14">
    <location>
        <begin position="942"/>
        <end position="1222"/>
    </location>
</feature>
<evidence type="ECO:0000256" key="1">
    <source>
        <dbReference type="ARBA" id="ARBA00004651"/>
    </source>
</evidence>
<protein>
    <submittedName>
        <fullName evidence="15">ABC transporter integral membrane type 1</fullName>
    </submittedName>
</protein>
<feature type="transmembrane region" description="Helical" evidence="12">
    <location>
        <begin position="325"/>
        <end position="347"/>
    </location>
</feature>
<feature type="transmembrane region" description="Helical" evidence="12">
    <location>
        <begin position="977"/>
        <end position="1003"/>
    </location>
</feature>
<evidence type="ECO:0000256" key="7">
    <source>
        <dbReference type="ARBA" id="ARBA00022840"/>
    </source>
</evidence>
<comment type="similarity">
    <text evidence="2">Belongs to the ABC transporter superfamily. ABCC family. Conjugate transporter (TC 3.A.1.208) subfamily.</text>
</comment>
<evidence type="ECO:0000259" key="13">
    <source>
        <dbReference type="PROSITE" id="PS50893"/>
    </source>
</evidence>
<dbReference type="OrthoDB" id="6500128at2759"/>
<dbReference type="Pfam" id="PF00005">
    <property type="entry name" value="ABC_tran"/>
    <property type="match status" value="2"/>
</dbReference>
<feature type="transmembrane region" description="Helical" evidence="12">
    <location>
        <begin position="511"/>
        <end position="532"/>
    </location>
</feature>
<feature type="non-terminal residue" evidence="15">
    <location>
        <position position="1507"/>
    </location>
</feature>
<comment type="caution">
    <text evidence="15">The sequence shown here is derived from an EMBL/GenBank/DDBJ whole genome shotgun (WGS) entry which is preliminary data.</text>
</comment>
<feature type="domain" description="ABC transporter" evidence="13">
    <location>
        <begin position="1262"/>
        <end position="1500"/>
    </location>
</feature>
<dbReference type="SUPFAM" id="SSF90123">
    <property type="entry name" value="ABC transporter transmembrane region"/>
    <property type="match status" value="2"/>
</dbReference>
<feature type="transmembrane region" description="Helical" evidence="12">
    <location>
        <begin position="118"/>
        <end position="137"/>
    </location>
</feature>
<dbReference type="InterPro" id="IPR011527">
    <property type="entry name" value="ABC1_TM_dom"/>
</dbReference>
<reference evidence="15" key="2">
    <citation type="journal article" date="2023" name="IMA Fungus">
        <title>Comparative genomic study of the Penicillium genus elucidates a diverse pangenome and 15 lateral gene transfer events.</title>
        <authorList>
            <person name="Petersen C."/>
            <person name="Sorensen T."/>
            <person name="Nielsen M.R."/>
            <person name="Sondergaard T.E."/>
            <person name="Sorensen J.L."/>
            <person name="Fitzpatrick D.A."/>
            <person name="Frisvad J.C."/>
            <person name="Nielsen K.L."/>
        </authorList>
    </citation>
    <scope>NUCLEOTIDE SEQUENCE</scope>
    <source>
        <strain evidence="15">IBT 20477</strain>
    </source>
</reference>
<keyword evidence="5 12" id="KW-0812">Transmembrane</keyword>
<dbReference type="FunFam" id="1.20.1560.10:FF:000055">
    <property type="entry name" value="ABC multidrug transporter (Eurofung)"/>
    <property type="match status" value="1"/>
</dbReference>
<keyword evidence="10" id="KW-0325">Glycoprotein</keyword>
<feature type="transmembrane region" description="Helical" evidence="12">
    <location>
        <begin position="1056"/>
        <end position="1077"/>
    </location>
</feature>
<dbReference type="CDD" id="cd03250">
    <property type="entry name" value="ABCC_MRP_domain1"/>
    <property type="match status" value="1"/>
</dbReference>
<feature type="compositionally biased region" description="Low complexity" evidence="11">
    <location>
        <begin position="610"/>
        <end position="623"/>
    </location>
</feature>
<dbReference type="GO" id="GO:0016887">
    <property type="term" value="F:ATP hydrolysis activity"/>
    <property type="evidence" value="ECO:0007669"/>
    <property type="project" value="InterPro"/>
</dbReference>
<dbReference type="PANTHER" id="PTHR24223:SF399">
    <property type="entry name" value="ABC TRANSPORTER ATNG"/>
    <property type="match status" value="1"/>
</dbReference>
<feature type="transmembrane region" description="Helical" evidence="12">
    <location>
        <begin position="423"/>
        <end position="443"/>
    </location>
</feature>
<dbReference type="CDD" id="cd03244">
    <property type="entry name" value="ABCC_MRP_domain2"/>
    <property type="match status" value="1"/>
</dbReference>
<keyword evidence="8 12" id="KW-1133">Transmembrane helix</keyword>
<feature type="transmembrane region" description="Helical" evidence="12">
    <location>
        <begin position="84"/>
        <end position="106"/>
    </location>
</feature>
<accession>A0A9W9MYP8</accession>
<dbReference type="GO" id="GO:0140359">
    <property type="term" value="F:ABC-type transporter activity"/>
    <property type="evidence" value="ECO:0007669"/>
    <property type="project" value="InterPro"/>
</dbReference>
<keyword evidence="16" id="KW-1185">Reference proteome</keyword>
<dbReference type="Proteomes" id="UP001150942">
    <property type="component" value="Unassembled WGS sequence"/>
</dbReference>
<dbReference type="InterPro" id="IPR044746">
    <property type="entry name" value="ABCC_6TM_D1"/>
</dbReference>
<dbReference type="InterPro" id="IPR044726">
    <property type="entry name" value="ABCC_6TM_D2"/>
</dbReference>
<sequence>FTKSFSNKNHTLKLTEVRWRRSGTHVTASLGLWLVNMIVVEGLTLQQVLFEAWIFDITPAACFLLLLPIRLFQLSRETVKVKSSSTHLATLAIATVLAGIQVPLLVFSATQHYPAQHVSVAGATLSLIVAVSIVVLLHLEHSRAVRPSFLVSAYLFITVLLDIARVRTAWLLPYGRAYPACLTASLVIKLILLVLANVEKRKLLLPAEKAQSIESTSGLFNRGLFAWLNELLRKGHTLLLTGDALPNIHEKLSSSDLSDRFSKSWALCDQSRQHALLLAIVNCLRWDIAAIALPRLALIGFSIAQPFLVGKTVTFLEQTESSVNIGYGLIGATAIVFIGVAVTTASYQHLGFRATTMARGGLMALVYQHMMDLPLGSTDESSAMSLMGADVEMLAEYFHSTVCESWASIIQLGLAAWILQTQIGVVCITPILIVTAFTAASFAMGNAVSIRQKAWLQATEKRINFTSHVLGSIKNIKFLGLTETIKKSIEGLRIDELEISKKFRRIQTVRICMINLPRIIAQFATFTTYAVVAKVQGSDGLSVSQATTALSLINLLITPLIHLLLAIPDTFAAIGCLYRVQDFLRRPNIVGEYSDTCSTERKLLEPELDTPASSTTASPTNSSEVELSNYSRLGARGISSSENQSDVLISLQNARFGWNSSLSDSVGVTLNLSPSPLGTLVVIVGPVGSGKSTFLKGLANETAILDGETFIKYPDLAFCEQAPWLTNTTIRENIIGENKSAAFDADWYSTVVSACALDSDLKKMPAGDETSVGSKGSKLSGGQKQRIAIARAVYARKRIACFDDTLSALDNSTSRLVFNNVFGSSGLLRRLRCTVFLATHNVQYLPQADFIIVLGEDGNILEQGSFSQLRSHAGGYVHRLGIQPGQTEKEDMHDLNTIELPETLEVITSRISTPTSTDEHRQTTDMAVYKYYFSAMGWFRVFVLVFLLLVNGGIGGLRSAWIEMWSSSTDSASSSGLGYWLGMYGAFSFIEAASMAFSVYWTWVVIVPAASKNVHATVLETCMSAPLTFLSHVDTGSLITRFSQDMRLVDMILPRGFISTGFQIVGVLAQAAVAIAALPYMALALPFLVGMLVLVQRFYLRTSRQLRLLEIELKSPLYTHFIESLAGIVTIRAFSWTTASTSKMLHLLDRAQRPFYLLLCIQQWLGLVLKLMVTGVTVVLIGAAVALRGKVSPGLLGIALVGMMDLGESLSELIQNWTLLETSLGAIARIKEFSEDTPSEEQDAAYEQLPDTEWPSRGDISFAAADIAYESENAEPVLHSILLEIRAGEKVGLCGRTGSGKSTLALSLLRLNEVVSGQIRIDGVDISTVPRALIRHRISSLSQEAFLFPGTIRQNVDPLGIASDDDIVEALKYVEIWKALVSATNSDIDSGVLLDAILTDTSLSEGQKQLFCLARALLKKSNILILDEPTSSLDAETDAKIQKVIRQEFQNCTIIMVAHRVHTMLDFDRVVVLDSGRIIEEGHPSELLANKGVFSSLHHLEQSTGSK</sequence>
<evidence type="ECO:0000256" key="5">
    <source>
        <dbReference type="ARBA" id="ARBA00022692"/>
    </source>
</evidence>
<dbReference type="InterPro" id="IPR003593">
    <property type="entry name" value="AAA+_ATPase"/>
</dbReference>
<organism evidence="15 16">
    <name type="scientific">Penicillium cf. viridicatum</name>
    <dbReference type="NCBI Taxonomy" id="2972119"/>
    <lineage>
        <taxon>Eukaryota</taxon>
        <taxon>Fungi</taxon>
        <taxon>Dikarya</taxon>
        <taxon>Ascomycota</taxon>
        <taxon>Pezizomycotina</taxon>
        <taxon>Eurotiomycetes</taxon>
        <taxon>Eurotiomycetidae</taxon>
        <taxon>Eurotiales</taxon>
        <taxon>Aspergillaceae</taxon>
        <taxon>Penicillium</taxon>
    </lineage>
</organism>
<dbReference type="PROSITE" id="PS50929">
    <property type="entry name" value="ABC_TM1F"/>
    <property type="match status" value="2"/>
</dbReference>
<evidence type="ECO:0000256" key="8">
    <source>
        <dbReference type="ARBA" id="ARBA00022989"/>
    </source>
</evidence>
<evidence type="ECO:0000256" key="11">
    <source>
        <dbReference type="SAM" id="MobiDB-lite"/>
    </source>
</evidence>
<dbReference type="FunFam" id="3.40.50.300:FF:000838">
    <property type="entry name" value="ABC multidrug transporter (Eurofung)"/>
    <property type="match status" value="1"/>
</dbReference>
<evidence type="ECO:0000259" key="14">
    <source>
        <dbReference type="PROSITE" id="PS50929"/>
    </source>
</evidence>
<feature type="transmembrane region" description="Helical" evidence="12">
    <location>
        <begin position="397"/>
        <end position="417"/>
    </location>
</feature>
<dbReference type="InterPro" id="IPR036640">
    <property type="entry name" value="ABC1_TM_sf"/>
</dbReference>
<feature type="transmembrane region" description="Helical" evidence="12">
    <location>
        <begin position="149"/>
        <end position="171"/>
    </location>
</feature>